<dbReference type="InterPro" id="IPR001516">
    <property type="entry name" value="Proton_antipo_N"/>
</dbReference>
<dbReference type="InterPro" id="IPR001750">
    <property type="entry name" value="ND/Mrp_TM"/>
</dbReference>
<keyword evidence="3 7" id="KW-0812">Transmembrane</keyword>
<comment type="subcellular location">
    <subcellularLocation>
        <location evidence="1">Cell membrane</location>
        <topology evidence="1">Multi-pass membrane protein</topology>
    </subcellularLocation>
    <subcellularLocation>
        <location evidence="7">Membrane</location>
        <topology evidence="7">Multi-pass membrane protein</topology>
    </subcellularLocation>
</comment>
<reference evidence="13" key="1">
    <citation type="submission" date="2017-12" db="EMBL/GenBank/DDBJ databases">
        <title>Draft genome sequence of Telmatospirillum siberiense 26-4b1T, an acidotolerant peatland alphaproteobacterium potentially involved in sulfur cycling.</title>
        <authorList>
            <person name="Hausmann B."/>
            <person name="Pjevac P."/>
            <person name="Schreck K."/>
            <person name="Herbold C.W."/>
            <person name="Daims H."/>
            <person name="Wagner M."/>
            <person name="Pester M."/>
            <person name="Loy A."/>
        </authorList>
    </citation>
    <scope>NUCLEOTIDE SEQUENCE [LARGE SCALE GENOMIC DNA]</scope>
    <source>
        <strain evidence="13">26-4b1</strain>
    </source>
</reference>
<feature type="transmembrane region" description="Helical" evidence="9">
    <location>
        <begin position="224"/>
        <end position="244"/>
    </location>
</feature>
<dbReference type="GO" id="GO:0005886">
    <property type="term" value="C:plasma membrane"/>
    <property type="evidence" value="ECO:0007669"/>
    <property type="project" value="UniProtKB-SubCell"/>
</dbReference>
<evidence type="ECO:0000256" key="1">
    <source>
        <dbReference type="ARBA" id="ARBA00004651"/>
    </source>
</evidence>
<proteinExistence type="predicted"/>
<keyword evidence="4 9" id="KW-1133">Transmembrane helix</keyword>
<feature type="transmembrane region" description="Helical" evidence="9">
    <location>
        <begin position="170"/>
        <end position="190"/>
    </location>
</feature>
<gene>
    <name evidence="12" type="ORF">CWS72_22060</name>
</gene>
<evidence type="ECO:0000256" key="7">
    <source>
        <dbReference type="RuleBase" id="RU000320"/>
    </source>
</evidence>
<comment type="caution">
    <text evidence="12">The sequence shown here is derived from an EMBL/GenBank/DDBJ whole genome shotgun (WGS) entry which is preliminary data.</text>
</comment>
<dbReference type="NCBIfam" id="NF005044">
    <property type="entry name" value="PRK06458.1-4"/>
    <property type="match status" value="1"/>
</dbReference>
<evidence type="ECO:0000259" key="10">
    <source>
        <dbReference type="Pfam" id="PF00361"/>
    </source>
</evidence>
<feature type="domain" description="NADH:quinone oxidoreductase/Mrp antiporter transmembrane" evidence="10">
    <location>
        <begin position="134"/>
        <end position="430"/>
    </location>
</feature>
<dbReference type="OrthoDB" id="9768329at2"/>
<feature type="region of interest" description="Disordered" evidence="8">
    <location>
        <begin position="514"/>
        <end position="540"/>
    </location>
</feature>
<protein>
    <submittedName>
        <fullName evidence="12">Hydrogenase</fullName>
    </submittedName>
</protein>
<dbReference type="InterPro" id="IPR052175">
    <property type="entry name" value="ComplexI-like_HydComp"/>
</dbReference>
<feature type="transmembrane region" description="Helical" evidence="9">
    <location>
        <begin position="320"/>
        <end position="344"/>
    </location>
</feature>
<dbReference type="PRINTS" id="PR01437">
    <property type="entry name" value="NUOXDRDTASE4"/>
</dbReference>
<evidence type="ECO:0000313" key="13">
    <source>
        <dbReference type="Proteomes" id="UP000233293"/>
    </source>
</evidence>
<dbReference type="GO" id="GO:0042773">
    <property type="term" value="P:ATP synthesis coupled electron transport"/>
    <property type="evidence" value="ECO:0007669"/>
    <property type="project" value="InterPro"/>
</dbReference>
<dbReference type="GO" id="GO:0008137">
    <property type="term" value="F:NADH dehydrogenase (ubiquinone) activity"/>
    <property type="evidence" value="ECO:0007669"/>
    <property type="project" value="InterPro"/>
</dbReference>
<feature type="transmembrane region" description="Helical" evidence="9">
    <location>
        <begin position="116"/>
        <end position="132"/>
    </location>
</feature>
<evidence type="ECO:0000256" key="8">
    <source>
        <dbReference type="SAM" id="MobiDB-lite"/>
    </source>
</evidence>
<evidence type="ECO:0000259" key="11">
    <source>
        <dbReference type="Pfam" id="PF00662"/>
    </source>
</evidence>
<feature type="compositionally biased region" description="Polar residues" evidence="8">
    <location>
        <begin position="531"/>
        <end position="540"/>
    </location>
</feature>
<keyword evidence="13" id="KW-1185">Reference proteome</keyword>
<feature type="transmembrane region" description="Helical" evidence="9">
    <location>
        <begin position="72"/>
        <end position="95"/>
    </location>
</feature>
<dbReference type="PANTHER" id="PTHR42682:SF5">
    <property type="entry name" value="HYDROGENASE-4 COMPONENT F"/>
    <property type="match status" value="1"/>
</dbReference>
<evidence type="ECO:0000256" key="9">
    <source>
        <dbReference type="SAM" id="Phobius"/>
    </source>
</evidence>
<feature type="transmembrane region" description="Helical" evidence="9">
    <location>
        <begin position="138"/>
        <end position="158"/>
    </location>
</feature>
<evidence type="ECO:0000313" key="12">
    <source>
        <dbReference type="EMBL" id="PKU22365.1"/>
    </source>
</evidence>
<feature type="transmembrane region" description="Helical" evidence="9">
    <location>
        <begin position="6"/>
        <end position="27"/>
    </location>
</feature>
<feature type="transmembrane region" description="Helical" evidence="9">
    <location>
        <begin position="289"/>
        <end position="308"/>
    </location>
</feature>
<dbReference type="Proteomes" id="UP000233293">
    <property type="component" value="Unassembled WGS sequence"/>
</dbReference>
<organism evidence="12 13">
    <name type="scientific">Telmatospirillum siberiense</name>
    <dbReference type="NCBI Taxonomy" id="382514"/>
    <lineage>
        <taxon>Bacteria</taxon>
        <taxon>Pseudomonadati</taxon>
        <taxon>Pseudomonadota</taxon>
        <taxon>Alphaproteobacteria</taxon>
        <taxon>Rhodospirillales</taxon>
        <taxon>Rhodospirillaceae</taxon>
        <taxon>Telmatospirillum</taxon>
    </lineage>
</organism>
<dbReference type="Pfam" id="PF00361">
    <property type="entry name" value="Proton_antipo_M"/>
    <property type="match status" value="1"/>
</dbReference>
<dbReference type="PANTHER" id="PTHR42682">
    <property type="entry name" value="HYDROGENASE-4 COMPONENT F"/>
    <property type="match status" value="1"/>
</dbReference>
<accession>A0A2N3PPP4</accession>
<sequence>MTKMVSSNLPLLILCGPLAVAVVIFLLPARGLSTKCFEAIHLASTIFVLALSITVAGHVIAGDSLTAFGDWFYIDSLGCIFVSLIGIVGFLTGLYSIGYIRHDLESGLLDRGKVKLYYGFFSLFLFTMLLAATSNNIVVMWVAIEATTLGSAFLVGLYGQKSSLEAAWKYVIICTVGVAFGLYGTVLAYANGSEVLGNSEGAILWTTLAAHAASLDPTLAKLSFVFVLIGFGTKAGIFPMHAWLPDAHSEAPSPISGLLSGVLLKCAILVIIRYYIITLKAVGPEFPQTLLLTLGILSIAVSAFLIYVQHDFKRKLAYHSVEHIGLIVLGLGIGGPLGIGGALLHTVNHSLTKALLFCGSGNVLMKYGTRDLQSVKGILRVAPVTGLLIMGGALALAGFPPFNVFVSEFLIFAAGVKQGYYVLMIVCALLFTITVAALIQIIAESVLGKSPESMPKRDVGWLSLAPMVILLALVLAMGVAVPQPVSRLLQSATNVVLDDHSAVAITAPWQTPAAATPQSGVQGGPVALVTDTPSHSETNP</sequence>
<evidence type="ECO:0000256" key="5">
    <source>
        <dbReference type="ARBA" id="ARBA00023002"/>
    </source>
</evidence>
<name>A0A2N3PPP4_9PROT</name>
<keyword evidence="2" id="KW-1003">Cell membrane</keyword>
<feature type="transmembrane region" description="Helical" evidence="9">
    <location>
        <begin position="459"/>
        <end position="481"/>
    </location>
</feature>
<feature type="transmembrane region" description="Helical" evidence="9">
    <location>
        <begin position="381"/>
        <end position="400"/>
    </location>
</feature>
<dbReference type="GO" id="GO:0016491">
    <property type="term" value="F:oxidoreductase activity"/>
    <property type="evidence" value="ECO:0007669"/>
    <property type="project" value="UniProtKB-KW"/>
</dbReference>
<evidence type="ECO:0000256" key="2">
    <source>
        <dbReference type="ARBA" id="ARBA00022475"/>
    </source>
</evidence>
<evidence type="ECO:0000256" key="3">
    <source>
        <dbReference type="ARBA" id="ARBA00022692"/>
    </source>
</evidence>
<feature type="domain" description="NADH-Ubiquinone oxidoreductase (complex I) chain 5 N-terminal" evidence="11">
    <location>
        <begin position="72"/>
        <end position="103"/>
    </location>
</feature>
<evidence type="ECO:0000256" key="6">
    <source>
        <dbReference type="ARBA" id="ARBA00023136"/>
    </source>
</evidence>
<dbReference type="EMBL" id="PIUM01000033">
    <property type="protein sequence ID" value="PKU22365.1"/>
    <property type="molecule type" value="Genomic_DNA"/>
</dbReference>
<dbReference type="InterPro" id="IPR003918">
    <property type="entry name" value="NADH_UbQ_OxRdtase"/>
</dbReference>
<dbReference type="Pfam" id="PF00662">
    <property type="entry name" value="Proton_antipo_N"/>
    <property type="match status" value="1"/>
</dbReference>
<feature type="transmembrane region" description="Helical" evidence="9">
    <location>
        <begin position="256"/>
        <end position="277"/>
    </location>
</feature>
<keyword evidence="5" id="KW-0560">Oxidoreductase</keyword>
<dbReference type="AlphaFoldDB" id="A0A2N3PPP4"/>
<evidence type="ECO:0000256" key="4">
    <source>
        <dbReference type="ARBA" id="ARBA00022989"/>
    </source>
</evidence>
<feature type="transmembrane region" description="Helical" evidence="9">
    <location>
        <begin position="420"/>
        <end position="447"/>
    </location>
</feature>
<keyword evidence="6 9" id="KW-0472">Membrane</keyword>
<feature type="transmembrane region" description="Helical" evidence="9">
    <location>
        <begin position="39"/>
        <end position="60"/>
    </location>
</feature>